<reference evidence="13 14" key="1">
    <citation type="submission" date="2015-01" db="EMBL/GenBank/DDBJ databases">
        <title>Evolution of Trichinella species and genotypes.</title>
        <authorList>
            <person name="Korhonen P.K."/>
            <person name="Edoardo P."/>
            <person name="Giuseppe L.R."/>
            <person name="Gasser R.B."/>
        </authorList>
    </citation>
    <scope>NUCLEOTIDE SEQUENCE [LARGE SCALE GENOMIC DNA]</scope>
    <source>
        <strain evidence="13">ISS37</strain>
    </source>
</reference>
<keyword evidence="6 11" id="KW-0378">Hydrolase</keyword>
<evidence type="ECO:0000259" key="12">
    <source>
        <dbReference type="Pfam" id="PF03416"/>
    </source>
</evidence>
<dbReference type="GO" id="GO:0000423">
    <property type="term" value="P:mitophagy"/>
    <property type="evidence" value="ECO:0007669"/>
    <property type="project" value="TreeGrafter"/>
</dbReference>
<dbReference type="InterPro" id="IPR038765">
    <property type="entry name" value="Papain-like_cys_pep_sf"/>
</dbReference>
<dbReference type="InterPro" id="IPR005078">
    <property type="entry name" value="Peptidase_C54"/>
</dbReference>
<proteinExistence type="inferred from homology"/>
<organism evidence="13 14">
    <name type="scientific">Trichinella nelsoni</name>
    <dbReference type="NCBI Taxonomy" id="6336"/>
    <lineage>
        <taxon>Eukaryota</taxon>
        <taxon>Metazoa</taxon>
        <taxon>Ecdysozoa</taxon>
        <taxon>Nematoda</taxon>
        <taxon>Enoplea</taxon>
        <taxon>Dorylaimia</taxon>
        <taxon>Trichinellida</taxon>
        <taxon>Trichinellidae</taxon>
        <taxon>Trichinella</taxon>
    </lineage>
</organism>
<dbReference type="Pfam" id="PF03416">
    <property type="entry name" value="Peptidase_C54"/>
    <property type="match status" value="1"/>
</dbReference>
<keyword evidence="8 11" id="KW-0653">Protein transport</keyword>
<dbReference type="InterPro" id="IPR046792">
    <property type="entry name" value="Peptidase_C54_cat"/>
</dbReference>
<evidence type="ECO:0000313" key="14">
    <source>
        <dbReference type="Proteomes" id="UP000054630"/>
    </source>
</evidence>
<dbReference type="GO" id="GO:0034727">
    <property type="term" value="P:piecemeal microautophagy of the nucleus"/>
    <property type="evidence" value="ECO:0007669"/>
    <property type="project" value="TreeGrafter"/>
</dbReference>
<evidence type="ECO:0000256" key="10">
    <source>
        <dbReference type="ARBA" id="ARBA00029362"/>
    </source>
</evidence>
<evidence type="ECO:0000256" key="3">
    <source>
        <dbReference type="ARBA" id="ARBA00022448"/>
    </source>
</evidence>
<dbReference type="OrthoDB" id="2960936at2759"/>
<dbReference type="GO" id="GO:0035973">
    <property type="term" value="P:aggrephagy"/>
    <property type="evidence" value="ECO:0007669"/>
    <property type="project" value="TreeGrafter"/>
</dbReference>
<evidence type="ECO:0000256" key="6">
    <source>
        <dbReference type="ARBA" id="ARBA00022801"/>
    </source>
</evidence>
<comment type="function">
    <text evidence="11">Cysteine protease that plays a key role in autophagy by mediating both proteolytic activation and delipidation of ATG8 family proteins.</text>
</comment>
<dbReference type="AlphaFoldDB" id="A0A0V0SIE7"/>
<dbReference type="EMBL" id="JYDL01000007">
    <property type="protein sequence ID" value="KRX26541.1"/>
    <property type="molecule type" value="Genomic_DNA"/>
</dbReference>
<comment type="similarity">
    <text evidence="2 11">Belongs to the peptidase C54 family.</text>
</comment>
<evidence type="ECO:0000256" key="5">
    <source>
        <dbReference type="ARBA" id="ARBA00022670"/>
    </source>
</evidence>
<keyword evidence="9 11" id="KW-0072">Autophagy</keyword>
<evidence type="ECO:0000256" key="11">
    <source>
        <dbReference type="RuleBase" id="RU363115"/>
    </source>
</evidence>
<keyword evidence="14" id="KW-1185">Reference proteome</keyword>
<comment type="subcellular location">
    <subcellularLocation>
        <location evidence="1 11">Cytoplasm</location>
    </subcellularLocation>
</comment>
<dbReference type="GO" id="GO:0015031">
    <property type="term" value="P:protein transport"/>
    <property type="evidence" value="ECO:0007669"/>
    <property type="project" value="UniProtKB-KW"/>
</dbReference>
<dbReference type="Proteomes" id="UP000054630">
    <property type="component" value="Unassembled WGS sequence"/>
</dbReference>
<sequence length="468" mass="54351">MLSFCTGKAYLSLAYCFSFIRRNDIWCCRIQRSLLLEFDFMETMEQSMLDLSNINFERCFVEMEERDLFKSGGEVWIVGRVWQTQDFDDIKKEIRSRMWFTYRKSFSPIGGTGPISDSGWGCMLRCGQMLLAQALICRHLGREWQWSPSCRDEAYVKILRMFQDKKNELYSIHMIAKMGESEGKEIGKWFGPSTIAHVIKKLAIYDDWSSLAVHVAMDNVIVQEDVKKLCSREVFDALRKRLLQEEPSEIVADWFEDARKDNKKVDCANLSSPWKPLLLILPMRLGLSELNPCYIPALKEFFACKYNIGMIGGKPNHALYFIGAYKDRLVYLDPHWCQTFVDLDVSMDLFDDSSYHSAFILDISFNEIDPSLAIAFYINTEAEFDDFCTFAKQVCLVGNFRCFSSGSMVQLFQVLQKYPNPLFEVLLQRPPTWPPFVPYVGEVCNKISEFSVLDYRCESDEEFEILNA</sequence>
<comment type="caution">
    <text evidence="13">The sequence shown here is derived from an EMBL/GenBank/DDBJ whole genome shotgun (WGS) entry which is preliminary data.</text>
</comment>
<evidence type="ECO:0000256" key="2">
    <source>
        <dbReference type="ARBA" id="ARBA00010958"/>
    </source>
</evidence>
<dbReference type="PANTHER" id="PTHR22624:SF49">
    <property type="entry name" value="CYSTEINE PROTEASE"/>
    <property type="match status" value="1"/>
</dbReference>
<dbReference type="SUPFAM" id="SSF54001">
    <property type="entry name" value="Cysteine proteinases"/>
    <property type="match status" value="1"/>
</dbReference>
<gene>
    <name evidence="13" type="primary">Atg4a</name>
    <name evidence="13" type="ORF">T07_1679</name>
</gene>
<comment type="catalytic activity">
    <reaction evidence="10">
        <text>[protein]-C-terminal L-amino acid-glycyl-phosphatidylethanolamide + H2O = [protein]-C-terminal L-amino acid-glycine + a 1,2-diacyl-sn-glycero-3-phosphoethanolamine</text>
        <dbReference type="Rhea" id="RHEA:67548"/>
        <dbReference type="Rhea" id="RHEA-COMP:17323"/>
        <dbReference type="Rhea" id="RHEA-COMP:17324"/>
        <dbReference type="ChEBI" id="CHEBI:15377"/>
        <dbReference type="ChEBI" id="CHEBI:64612"/>
        <dbReference type="ChEBI" id="CHEBI:172940"/>
        <dbReference type="ChEBI" id="CHEBI:172941"/>
    </reaction>
    <physiologicalReaction direction="left-to-right" evidence="10">
        <dbReference type="Rhea" id="RHEA:67549"/>
    </physiologicalReaction>
</comment>
<evidence type="ECO:0000256" key="1">
    <source>
        <dbReference type="ARBA" id="ARBA00004496"/>
    </source>
</evidence>
<accession>A0A0V0SIE7</accession>
<name>A0A0V0SIE7_9BILA</name>
<keyword evidence="3" id="KW-0813">Transport</keyword>
<keyword evidence="4 11" id="KW-0963">Cytoplasm</keyword>
<evidence type="ECO:0000256" key="9">
    <source>
        <dbReference type="ARBA" id="ARBA00023006"/>
    </source>
</evidence>
<dbReference type="GO" id="GO:0016485">
    <property type="term" value="P:protein processing"/>
    <property type="evidence" value="ECO:0007669"/>
    <property type="project" value="TreeGrafter"/>
</dbReference>
<evidence type="ECO:0000313" key="13">
    <source>
        <dbReference type="EMBL" id="KRX26541.1"/>
    </source>
</evidence>
<dbReference type="GO" id="GO:0019786">
    <property type="term" value="F:protein-phosphatidylethanolamide deconjugating activity"/>
    <property type="evidence" value="ECO:0007669"/>
    <property type="project" value="InterPro"/>
</dbReference>
<dbReference type="GO" id="GO:0004197">
    <property type="term" value="F:cysteine-type endopeptidase activity"/>
    <property type="evidence" value="ECO:0007669"/>
    <property type="project" value="TreeGrafter"/>
</dbReference>
<evidence type="ECO:0000256" key="8">
    <source>
        <dbReference type="ARBA" id="ARBA00022927"/>
    </source>
</evidence>
<dbReference type="EC" id="3.4.22.-" evidence="11"/>
<dbReference type="GO" id="GO:0005737">
    <property type="term" value="C:cytoplasm"/>
    <property type="evidence" value="ECO:0007669"/>
    <property type="project" value="UniProtKB-SubCell"/>
</dbReference>
<keyword evidence="7" id="KW-0788">Thiol protease</keyword>
<evidence type="ECO:0000256" key="7">
    <source>
        <dbReference type="ARBA" id="ARBA00022807"/>
    </source>
</evidence>
<protein>
    <recommendedName>
        <fullName evidence="11">Cysteine protease</fullName>
        <ecNumber evidence="11">3.4.22.-</ecNumber>
    </recommendedName>
</protein>
<evidence type="ECO:0000256" key="4">
    <source>
        <dbReference type="ARBA" id="ARBA00022490"/>
    </source>
</evidence>
<dbReference type="GO" id="GO:0000045">
    <property type="term" value="P:autophagosome assembly"/>
    <property type="evidence" value="ECO:0007669"/>
    <property type="project" value="TreeGrafter"/>
</dbReference>
<dbReference type="STRING" id="6336.A0A0V0SIE7"/>
<dbReference type="PANTHER" id="PTHR22624">
    <property type="entry name" value="CYSTEINE PROTEASE ATG4"/>
    <property type="match status" value="1"/>
</dbReference>
<keyword evidence="5 11" id="KW-0645">Protease</keyword>
<feature type="domain" description="Peptidase C54 catalytic" evidence="12">
    <location>
        <begin position="88"/>
        <end position="389"/>
    </location>
</feature>